<feature type="region of interest" description="Disordered" evidence="6">
    <location>
        <begin position="189"/>
        <end position="212"/>
    </location>
</feature>
<evidence type="ECO:0000256" key="4">
    <source>
        <dbReference type="ARBA" id="ARBA00023274"/>
    </source>
</evidence>
<feature type="domain" description="Large ribosomal subunit protein bL25 beta" evidence="8">
    <location>
        <begin position="100"/>
        <end position="182"/>
    </location>
</feature>
<dbReference type="NCBIfam" id="NF004133">
    <property type="entry name" value="PRK05618.2-4"/>
    <property type="match status" value="1"/>
</dbReference>
<gene>
    <name evidence="5" type="primary">rplY</name>
    <name evidence="5" type="synonym">ctc</name>
    <name evidence="9" type="ORF">H9659_14370</name>
</gene>
<dbReference type="InterPro" id="IPR011035">
    <property type="entry name" value="Ribosomal_bL25/Gln-tRNA_synth"/>
</dbReference>
<evidence type="ECO:0000256" key="6">
    <source>
        <dbReference type="SAM" id="MobiDB-lite"/>
    </source>
</evidence>
<evidence type="ECO:0000256" key="1">
    <source>
        <dbReference type="ARBA" id="ARBA00022730"/>
    </source>
</evidence>
<dbReference type="SUPFAM" id="SSF50715">
    <property type="entry name" value="Ribosomal protein L25-like"/>
    <property type="match status" value="1"/>
</dbReference>
<dbReference type="Pfam" id="PF01386">
    <property type="entry name" value="Ribosomal_L25p"/>
    <property type="match status" value="1"/>
</dbReference>
<dbReference type="InterPro" id="IPR020057">
    <property type="entry name" value="Ribosomal_bL25_b-dom"/>
</dbReference>
<comment type="subunit">
    <text evidence="5">Part of the 50S ribosomal subunit; part of the 5S rRNA/L5/L18/L25 subcomplex. Contacts the 5S rRNA. Binds to the 5S rRNA independently of L5 and L18.</text>
</comment>
<proteinExistence type="inferred from homology"/>
<keyword evidence="10" id="KW-1185">Reference proteome</keyword>
<dbReference type="InterPro" id="IPR001021">
    <property type="entry name" value="Ribosomal_bL25_long"/>
</dbReference>
<keyword evidence="1 5" id="KW-0699">rRNA-binding</keyword>
<name>A0ABR8PN66_9BACL</name>
<feature type="domain" description="Large ribosomal subunit protein bL25 L25" evidence="7">
    <location>
        <begin position="5"/>
        <end position="91"/>
    </location>
</feature>
<dbReference type="InterPro" id="IPR037121">
    <property type="entry name" value="Ribosomal_bL25_C"/>
</dbReference>
<dbReference type="Proteomes" id="UP000659496">
    <property type="component" value="Unassembled WGS sequence"/>
</dbReference>
<protein>
    <recommendedName>
        <fullName evidence="5">Large ribosomal subunit protein bL25</fullName>
    </recommendedName>
    <alternativeName>
        <fullName evidence="5">General stress protein CTC</fullName>
    </alternativeName>
</protein>
<feature type="compositionally biased region" description="Basic and acidic residues" evidence="6">
    <location>
        <begin position="202"/>
        <end position="212"/>
    </location>
</feature>
<keyword evidence="2 5" id="KW-0694">RNA-binding</keyword>
<comment type="caution">
    <text evidence="9">The sequence shown here is derived from an EMBL/GenBank/DDBJ whole genome shotgun (WGS) entry which is preliminary data.</text>
</comment>
<organism evidence="9 10">
    <name type="scientific">Sporosarcina gallistercoris</name>
    <dbReference type="NCBI Taxonomy" id="2762245"/>
    <lineage>
        <taxon>Bacteria</taxon>
        <taxon>Bacillati</taxon>
        <taxon>Bacillota</taxon>
        <taxon>Bacilli</taxon>
        <taxon>Bacillales</taxon>
        <taxon>Caryophanaceae</taxon>
        <taxon>Sporosarcina</taxon>
    </lineage>
</organism>
<feature type="region of interest" description="Disordered" evidence="6">
    <location>
        <begin position="1"/>
        <end position="20"/>
    </location>
</feature>
<evidence type="ECO:0000259" key="7">
    <source>
        <dbReference type="Pfam" id="PF01386"/>
    </source>
</evidence>
<dbReference type="InterPro" id="IPR020930">
    <property type="entry name" value="Ribosomal_uL5_bac-type"/>
</dbReference>
<dbReference type="NCBIfam" id="TIGR00731">
    <property type="entry name" value="bL25_bact_ctc"/>
    <property type="match status" value="1"/>
</dbReference>
<dbReference type="CDD" id="cd00495">
    <property type="entry name" value="Ribosomal_L25_TL5_CTC"/>
    <property type="match status" value="1"/>
</dbReference>
<dbReference type="Gene3D" id="2.170.120.20">
    <property type="entry name" value="Ribosomal protein L25, beta domain"/>
    <property type="match status" value="1"/>
</dbReference>
<reference evidence="9 10" key="1">
    <citation type="submission" date="2020-08" db="EMBL/GenBank/DDBJ databases">
        <title>A Genomic Blueprint of the Chicken Gut Microbiome.</title>
        <authorList>
            <person name="Gilroy R."/>
            <person name="Ravi A."/>
            <person name="Getino M."/>
            <person name="Pursley I."/>
            <person name="Horton D.L."/>
            <person name="Alikhan N.-F."/>
            <person name="Baker D."/>
            <person name="Gharbi K."/>
            <person name="Hall N."/>
            <person name="Watson M."/>
            <person name="Adriaenssens E.M."/>
            <person name="Foster-Nyarko E."/>
            <person name="Jarju S."/>
            <person name="Secka A."/>
            <person name="Antonio M."/>
            <person name="Oren A."/>
            <person name="Chaudhuri R."/>
            <person name="La Ragione R.M."/>
            <person name="Hildebrand F."/>
            <person name="Pallen M.J."/>
        </authorList>
    </citation>
    <scope>NUCLEOTIDE SEQUENCE [LARGE SCALE GENOMIC DNA]</scope>
    <source>
        <strain evidence="9 10">Sa3CUA8</strain>
    </source>
</reference>
<evidence type="ECO:0000256" key="2">
    <source>
        <dbReference type="ARBA" id="ARBA00022884"/>
    </source>
</evidence>
<sequence length="212" mass="23290">MSTALQSEKRETAPQSALRQLRHEGKVPSVVYGFNTDPTSITVEERDLLKTIQAHGRNGAFKLNVDGKQVDVMLSDYQADVLTGKVEHADFLAINMSEELEVDVTIHLTGESVGEKAGGVVQQPLWEVKVKAKPSDIPEHIDVDVSKLDIGESIQISDLRAGAKYEILNEDEETVVLISAPRTAEELEALDEETAGETAEPEVVKEKDEDQQ</sequence>
<evidence type="ECO:0000313" key="10">
    <source>
        <dbReference type="Proteomes" id="UP000659496"/>
    </source>
</evidence>
<dbReference type="InterPro" id="IPR029751">
    <property type="entry name" value="Ribosomal_L25_dom"/>
</dbReference>
<dbReference type="PANTHER" id="PTHR33284:SF1">
    <property type="entry name" value="RIBOSOMAL PROTEIN L25_GLN-TRNA SYNTHETASE, ANTI-CODON-BINDING DOMAIN-CONTAINING PROTEIN"/>
    <property type="match status" value="1"/>
</dbReference>
<evidence type="ECO:0000256" key="5">
    <source>
        <dbReference type="HAMAP-Rule" id="MF_01334"/>
    </source>
</evidence>
<evidence type="ECO:0000256" key="3">
    <source>
        <dbReference type="ARBA" id="ARBA00022980"/>
    </source>
</evidence>
<dbReference type="Pfam" id="PF14693">
    <property type="entry name" value="Ribosomal_TL5_C"/>
    <property type="match status" value="1"/>
</dbReference>
<dbReference type="PANTHER" id="PTHR33284">
    <property type="entry name" value="RIBOSOMAL PROTEIN L25/GLN-TRNA SYNTHETASE, ANTI-CODON-BINDING DOMAIN-CONTAINING PROTEIN"/>
    <property type="match status" value="1"/>
</dbReference>
<dbReference type="Gene3D" id="2.40.240.10">
    <property type="entry name" value="Ribosomal Protein L25, Chain P"/>
    <property type="match status" value="1"/>
</dbReference>
<evidence type="ECO:0000259" key="8">
    <source>
        <dbReference type="Pfam" id="PF14693"/>
    </source>
</evidence>
<comment type="similarity">
    <text evidence="5">Belongs to the bacterial ribosomal protein bL25 family. CTC subfamily.</text>
</comment>
<accession>A0ABR8PN66</accession>
<dbReference type="RefSeq" id="WP_191691809.1">
    <property type="nucleotide sequence ID" value="NZ_JACSQY010000014.1"/>
</dbReference>
<comment type="function">
    <text evidence="5">This is one of the proteins that binds to the 5S RNA in the ribosome where it forms part of the central protuberance.</text>
</comment>
<dbReference type="InterPro" id="IPR020056">
    <property type="entry name" value="Rbsml_bL25/Gln-tRNA_synth_N"/>
</dbReference>
<dbReference type="EMBL" id="JACSQY010000014">
    <property type="protein sequence ID" value="MBD7909519.1"/>
    <property type="molecule type" value="Genomic_DNA"/>
</dbReference>
<keyword evidence="3 5" id="KW-0689">Ribosomal protein</keyword>
<dbReference type="HAMAP" id="MF_01334">
    <property type="entry name" value="Ribosomal_bL25_CTC"/>
    <property type="match status" value="1"/>
</dbReference>
<dbReference type="GO" id="GO:0005840">
    <property type="term" value="C:ribosome"/>
    <property type="evidence" value="ECO:0007669"/>
    <property type="project" value="UniProtKB-KW"/>
</dbReference>
<keyword evidence="4 5" id="KW-0687">Ribonucleoprotein</keyword>
<evidence type="ECO:0000313" key="9">
    <source>
        <dbReference type="EMBL" id="MBD7909519.1"/>
    </source>
</evidence>